<dbReference type="Pfam" id="PF00353">
    <property type="entry name" value="HemolysinCabind"/>
    <property type="match status" value="4"/>
</dbReference>
<dbReference type="GO" id="GO:0007156">
    <property type="term" value="P:homophilic cell adhesion via plasma membrane adhesion molecules"/>
    <property type="evidence" value="ECO:0007669"/>
    <property type="project" value="InterPro"/>
</dbReference>
<feature type="domain" description="Cadherin" evidence="1">
    <location>
        <begin position="721"/>
        <end position="810"/>
    </location>
</feature>
<dbReference type="PROSITE" id="PS00330">
    <property type="entry name" value="HEMOLYSIN_CALCIUM"/>
    <property type="match status" value="4"/>
</dbReference>
<feature type="domain" description="Cadherin" evidence="1">
    <location>
        <begin position="1316"/>
        <end position="1411"/>
    </location>
</feature>
<dbReference type="Gene3D" id="2.60.40.2810">
    <property type="match status" value="1"/>
</dbReference>
<reference evidence="2" key="1">
    <citation type="submission" date="2022-05" db="EMBL/GenBank/DDBJ databases">
        <title>Sphingomonas sp. strain RP10 Genome sequencing and assembly.</title>
        <authorList>
            <person name="Kim I."/>
        </authorList>
    </citation>
    <scope>NUCLEOTIDE SEQUENCE</scope>
    <source>
        <strain evidence="2">RP10</strain>
    </source>
</reference>
<dbReference type="GO" id="GO:0016020">
    <property type="term" value="C:membrane"/>
    <property type="evidence" value="ECO:0007669"/>
    <property type="project" value="InterPro"/>
</dbReference>
<name>A0A9X2KS42_9SPHN</name>
<dbReference type="InterPro" id="IPR002126">
    <property type="entry name" value="Cadherin-like_dom"/>
</dbReference>
<dbReference type="Gene3D" id="2.150.10.10">
    <property type="entry name" value="Serralysin-like metalloprotease, C-terminal"/>
    <property type="match status" value="3"/>
</dbReference>
<dbReference type="SUPFAM" id="SSF51120">
    <property type="entry name" value="beta-Roll"/>
    <property type="match status" value="2"/>
</dbReference>
<gene>
    <name evidence="2" type="ORF">M9979_00800</name>
</gene>
<dbReference type="NCBIfam" id="TIGR01965">
    <property type="entry name" value="VCBS_repeat"/>
    <property type="match status" value="23"/>
</dbReference>
<evidence type="ECO:0000313" key="2">
    <source>
        <dbReference type="EMBL" id="MCP3733423.1"/>
    </source>
</evidence>
<dbReference type="InterPro" id="IPR013783">
    <property type="entry name" value="Ig-like_fold"/>
</dbReference>
<sequence length="3386" mass="339299">MTIGNSSSNGNQTIVGTNASDLLLGGNGNDKITGGSGNDVINAGAGNDYVDAGAGNDTVFGGDGNDTILGGLGNDTLYGDDGNDSLDGGDGNDVLFGGEGNDTLLGGAGNDILDGGLGNDYLDGGAGFDTVLGGLGNDTLAYRLADHGPAAKGLFTPQDNYDGGSNTDTLRLIFTRDEWLRSDVQADVARYVAFLEAEAKSLLGQLSARLGTNEYYGTFQFDAFDLTVSRVEKFEVVVDGLLLDPREEAAIARADAITTDEDHASLSFNLLANDSVPDLVRSVTVGTAAHGTVVLTQNYTDPANPVANVVYTPNAAYYQYLAQGEKAIDTFTYTVTDADGDVSTATVTVTITGNNDGPAIVSGTYTGVVVEDAAATLASTGAITFSDVDLTDTHTVSVGAARVAVTGAIPAGFAPAGGFGTLTANVVENTTDQNNQGTINWRFAADNASVQKLAAGQVATQVYTLTLTDKFGATTTQDVTITLTGTNDAPTVTSAVATGAVTEDATTAVAGNIAFADVDLIDTHNVKFAPAASGYLGTFATVIDNVATGDGAGNVRWTFQVDNASIQNLAQGETLTQKYTVTVTDNNGAKVDQVVTVTITGTNDAPVAVADVSAPAVEDGTVVTGSVATNDSDVDHGAKLAYTLNAPVAGLTLKADGSYAFDPSNAAYQALAKGEVQTIVANYTVTDEFGATATSTLTIKITGTNDAPVAVADTGATLEDTTLTGSVATNDSDVDHGAKLAYTLNAPVAGLTIRADGSYTFDASNAAYQALAKGEVQTVVASYTVTDENGATAVSTLTIKVTGTNDAPVAVADTVAAIEDATITGSVATNDGDVDHGAKLAYTLNAPIAGLTLKADGSYTFDASNAAYQALAKGEVQTVVASYTVTDENGATATSTLTITVTGTNDAPVAVADTGAAVEDQAALTGSVATNDSDVDHGAVLTYTLDAPVAGLTLKADGSYAFDPANAAYQALAKGEVQTIVAAYTVTDENGATAVSTLTIKITGTNDAPVAVADTGAVVEDATLTGTVAANDSDVDHGAKLAYTLDAPVAGLTLKADGSYSFDAANGAYQALAKGEVQTVVAHYTVTDENGATATATLTITVTGTNDAPVAVADTAATFEDVAITGTVAANDSDVDHGAALAYTLDVPVAGLTLKADGSYSFDAANNAYQALAKGEVQTVVAHYTVTDENGATATSTLTITVTGTNDAPVALVDTGAVVEDAILTGSVATNDSDVDHGAKLAFTLDAPVAGLTLNADGSYSFDAGNTAYQALAKGEVQTVVAQYTVTDENGATATSTLTIAVTGTNDAPVAVADTGAVVEDAILTGTVAANDSDVDHGAKLAYTLDAPVAGLTLAPDGSYSFDAGNTAYQALAKGEVQTVVAHYTVTDENGATATSTLTVTVTGTNDAPVAVADTVAAVEDQPAITGSVATNDSDVDHGAKLSYTLDAPIAGLTLKADGSYSFDAGNAAYQALAKGEVQTVVASYTVTDEYGATATSTLTITVAGTNDAPVAKVDVTATLEDAALLTGTVAANDYDVDHGAKLSFALSAPVAGLTLAADGSYAFDPANAAYQALAVGETQTVVAQYEVTDEQGTTSYSALVIVITGTNDAPVAVADIATAVEDGSLVTGSVAANDYDVDHGAKLSFALDAPVAGLMLKADGSYTFDPAVTAYQALAQGEVQTIVAHYTVTDQFGATAVSTLTITITGTNDAPVAAVDTGAVNEDAVLTGSVATNDSDVDHGAKLAFTLDAPVAGLTLAADGSYSFDAGNTAYQALAKGEVQTVVAHYTVTDEFGATATSTLTITVTGTNDAPVAAVDTGAVNEDAVFTGSVATNDSDVDHGAVLAYTLDGPIAGLTLNADGSYSFDAGNTAYQALAKGELQTVVAHYTVTDENGATAMSTLTIVVTGTNDAPIAVADTGAVNEDAVITGSVAANDSDVDHGAKLAFALDAPVAGLTFNADGSYSFDAGNAAYQALAKGEVQTVVASYTVTDEFGATATSTLTIAVTGTNDVPIALPDTVAVIEDAIVTGSVATNDSDVDHGAVLGYALTAPVAGLTLNANGSYSFDAANAAYQALAAGEVKTIVAGYTVTDENGAVATSTLTITVTGTNDAPVALADVNAVNEDASVSGSVATNDSDVDHGAVLTYTLANPVAGLTFNSNGTYTFNAANQAYQALAQGEVQTVVANYTVSDGQGGTATAALTITVTGKNDGPVAFADTAVAVEDGAKVTGNVGANDTDVDHGAVLTYAATNTVAGLTINADGSYSFDPSNAAYQNLGAGATRVVTGTYKVTDQFGAVSNSQLAITVTGTNDAPVVGNVALPGNFTLVANRLVNGDFSDPTALKGWTINTASTGTSAVQTSTATVQRNTNTIPGDNAVAVLSYNATTPVGYGTGQGPSITSTAFAGNAGDTVRFVYVLSSGSDQAIGTGYIRDAATGAIVQTIFDYKVPVVGSTGVQTVELTLAQTGNYTIDFRVGSYDATGGRAIGATLYIGTAQIVQTGISEDGSYTYTNGRNLLLAQATDVDTGDVLTVPAFSTTSAYGASVVMGANGALTITPSGAASAQALALGETATDTFTYQVSDGHGGLTSATGSYTLVGQNDAPIAIADTANVTEDASIAGSVATNDYDVDHGAKLKFALAAPVAGLTFAADGSYTFDAGNAAYQSLAEGQTKVVTATYTVTDENNASATQTLSITVTGTNDAPVAVADVASVVEDATVTGSVATNDTDVDGTAGRTFALAAPVAGLTLNADGSYSFDAGNVAYQSLAAGQVKTVVANYAVTDDHGATAASTLTFTVTGTNDAPVAVADKLNAVYGTAATFNPLANDTDVDGDTLSIASVTQGAHGSVAVNADGTLTYTAAAGYGGADSFTYTVKDAGGLTSTATVAVDVDHLPVAVTDSYTVNAGGTVKLAVTTNDTDADNDALKVVSVGTAAHGTLTINADNTVSYASTNGYVGADTFEYTISDGRGGTAVGTVNLNVKTPENAVAPTLVVGPAAAYQPTNGSAIQTTLTLHAGDVVSFDWHFSAGDYLPYNDFAFATVNGTLFTLSNTQFTGNYGSTGWQTFTYTATADGTYVIGQGVMNNRDTGLDSHLGIDAMRVNGGIVQSFESGFGTTQTIGNAIISQGVASITPTNGTSEAYLTSSPASESAIESFLNLNQGRLATLGQAKGAEYTPVVVPVGIAISPNAHPDTTYVTITGAPAGSTFNHGTYDAATSSWKIDANDLGGGLTITTPSSYAGTFALSVTATSVVYGSNTMATTAAQSQTVIIDAASVNLTAASTGSTLVGGSLGDILHSGVGNDTLTGGAGNDHFLFTKGAGHDVITDFQGGAGAGDVIELKGMGFGSFADVQASAFQAADGVHIDLHNGDSLVLSGVALTTLAADDFLFA</sequence>
<dbReference type="Gene3D" id="2.60.40.3440">
    <property type="match status" value="2"/>
</dbReference>
<evidence type="ECO:0000259" key="1">
    <source>
        <dbReference type="PROSITE" id="PS50268"/>
    </source>
</evidence>
<comment type="caution">
    <text evidence="2">The sequence shown here is derived from an EMBL/GenBank/DDBJ whole genome shotgun (WGS) entry which is preliminary data.</text>
</comment>
<dbReference type="NCBIfam" id="NF012211">
    <property type="entry name" value="tand_rpt_95"/>
    <property type="match status" value="11"/>
</dbReference>
<feature type="domain" description="Cadherin" evidence="1">
    <location>
        <begin position="1016"/>
        <end position="1111"/>
    </location>
</feature>
<dbReference type="Gene3D" id="2.60.40.10">
    <property type="entry name" value="Immunoglobulins"/>
    <property type="match status" value="5"/>
</dbReference>
<dbReference type="PRINTS" id="PR00313">
    <property type="entry name" value="CABNDNGRPT"/>
</dbReference>
<keyword evidence="3" id="KW-1185">Reference proteome</keyword>
<proteinExistence type="predicted"/>
<dbReference type="EMBL" id="JAMLDY010000001">
    <property type="protein sequence ID" value="MCP3733423.1"/>
    <property type="molecule type" value="Genomic_DNA"/>
</dbReference>
<dbReference type="Proteomes" id="UP001139486">
    <property type="component" value="Unassembled WGS sequence"/>
</dbReference>
<feature type="domain" description="Cadherin" evidence="1">
    <location>
        <begin position="1104"/>
        <end position="1211"/>
    </location>
</feature>
<feature type="domain" description="Cadherin" evidence="1">
    <location>
        <begin position="620"/>
        <end position="710"/>
    </location>
</feature>
<feature type="domain" description="Cadherin" evidence="1">
    <location>
        <begin position="1609"/>
        <end position="1714"/>
    </location>
</feature>
<dbReference type="Pfam" id="PF17803">
    <property type="entry name" value="Cadherin_4"/>
    <property type="match status" value="19"/>
</dbReference>
<dbReference type="InterPro" id="IPR001343">
    <property type="entry name" value="Hemolysn_Ca-bd"/>
</dbReference>
<dbReference type="PANTHER" id="PTHR14139:SF2">
    <property type="entry name" value="CALSYNTENIN-1"/>
    <property type="match status" value="1"/>
</dbReference>
<evidence type="ECO:0000313" key="3">
    <source>
        <dbReference type="Proteomes" id="UP001139486"/>
    </source>
</evidence>
<organism evidence="2 3">
    <name type="scientific">Sphingomonas liriopis</name>
    <dbReference type="NCBI Taxonomy" id="2949094"/>
    <lineage>
        <taxon>Bacteria</taxon>
        <taxon>Pseudomonadati</taxon>
        <taxon>Pseudomonadota</taxon>
        <taxon>Alphaproteobacteria</taxon>
        <taxon>Sphingomonadales</taxon>
        <taxon>Sphingomonadaceae</taxon>
        <taxon>Sphingomonas</taxon>
    </lineage>
</organism>
<dbReference type="InterPro" id="IPR011049">
    <property type="entry name" value="Serralysin-like_metalloprot_C"/>
</dbReference>
<protein>
    <submittedName>
        <fullName evidence="2">Ig-like domain-containing protein</fullName>
    </submittedName>
</protein>
<dbReference type="GO" id="GO:0005509">
    <property type="term" value="F:calcium ion binding"/>
    <property type="evidence" value="ECO:0007669"/>
    <property type="project" value="InterPro"/>
</dbReference>
<dbReference type="PROSITE" id="PS50268">
    <property type="entry name" value="CADHERIN_2"/>
    <property type="match status" value="7"/>
</dbReference>
<dbReference type="RefSeq" id="WP_254287416.1">
    <property type="nucleotide sequence ID" value="NZ_JAMLDY010000001.1"/>
</dbReference>
<dbReference type="InterPro" id="IPR010221">
    <property type="entry name" value="VCBS_dom"/>
</dbReference>
<dbReference type="Pfam" id="PF17963">
    <property type="entry name" value="Big_9"/>
    <property type="match status" value="3"/>
</dbReference>
<dbReference type="PANTHER" id="PTHR14139">
    <property type="entry name" value="CALSYNTENIN"/>
    <property type="match status" value="1"/>
</dbReference>
<feature type="domain" description="Cadherin" evidence="1">
    <location>
        <begin position="823"/>
        <end position="910"/>
    </location>
</feature>
<accession>A0A9X2KS42</accession>
<dbReference type="InterPro" id="IPR040853">
    <property type="entry name" value="RapA2_cadherin-like"/>
</dbReference>
<dbReference type="InterPro" id="IPR018511">
    <property type="entry name" value="Hemolysin-typ_Ca-bd_CS"/>
</dbReference>